<feature type="compositionally biased region" description="Low complexity" evidence="5">
    <location>
        <begin position="233"/>
        <end position="245"/>
    </location>
</feature>
<feature type="transmembrane region" description="Helical" evidence="6">
    <location>
        <begin position="320"/>
        <end position="337"/>
    </location>
</feature>
<dbReference type="Pfam" id="PF00008">
    <property type="entry name" value="EGF"/>
    <property type="match status" value="3"/>
</dbReference>
<accession>A0A8K1FYN3</accession>
<evidence type="ECO:0000259" key="8">
    <source>
        <dbReference type="PROSITE" id="PS50025"/>
    </source>
</evidence>
<dbReference type="OrthoDB" id="5983569at2759"/>
<dbReference type="SUPFAM" id="SSF57184">
    <property type="entry name" value="Growth factor receptor domain"/>
    <property type="match status" value="1"/>
</dbReference>
<dbReference type="GO" id="GO:0005604">
    <property type="term" value="C:basement membrane"/>
    <property type="evidence" value="ECO:0007669"/>
    <property type="project" value="UniProtKB-ARBA"/>
</dbReference>
<dbReference type="SMART" id="SM00200">
    <property type="entry name" value="SEA"/>
    <property type="match status" value="1"/>
</dbReference>
<gene>
    <name evidence="10" type="ORF">HGM15179_019466</name>
</gene>
<feature type="transmembrane region" description="Helical" evidence="6">
    <location>
        <begin position="44"/>
        <end position="62"/>
    </location>
</feature>
<protein>
    <recommendedName>
        <fullName evidence="12">Agrin</fullName>
    </recommendedName>
</protein>
<keyword evidence="6" id="KW-0812">Transmembrane</keyword>
<dbReference type="InterPro" id="IPR000082">
    <property type="entry name" value="SEA_dom"/>
</dbReference>
<dbReference type="InterPro" id="IPR036364">
    <property type="entry name" value="SEA_dom_sf"/>
</dbReference>
<comment type="caution">
    <text evidence="10">The sequence shown here is derived from an EMBL/GenBank/DDBJ whole genome shotgun (WGS) entry which is preliminary data.</text>
</comment>
<keyword evidence="6" id="KW-1133">Transmembrane helix</keyword>
<dbReference type="PROSITE" id="PS50024">
    <property type="entry name" value="SEA"/>
    <property type="match status" value="1"/>
</dbReference>
<dbReference type="GO" id="GO:0005509">
    <property type="term" value="F:calcium ion binding"/>
    <property type="evidence" value="ECO:0007669"/>
    <property type="project" value="InterPro"/>
</dbReference>
<dbReference type="SMART" id="SM00179">
    <property type="entry name" value="EGF_CA"/>
    <property type="match status" value="4"/>
</dbReference>
<evidence type="ECO:0000256" key="1">
    <source>
        <dbReference type="ARBA" id="ARBA00022536"/>
    </source>
</evidence>
<dbReference type="FunFam" id="2.10.25.10:FF:000095">
    <property type="entry name" value="Notch, isoform B"/>
    <property type="match status" value="1"/>
</dbReference>
<feature type="domain" description="EGF-like" evidence="9">
    <location>
        <begin position="456"/>
        <end position="493"/>
    </location>
</feature>
<dbReference type="Gene3D" id="2.60.120.200">
    <property type="match status" value="2"/>
</dbReference>
<dbReference type="InterPro" id="IPR000742">
    <property type="entry name" value="EGF"/>
</dbReference>
<dbReference type="InterPro" id="IPR013320">
    <property type="entry name" value="ConA-like_dom_sf"/>
</dbReference>
<evidence type="ECO:0000256" key="5">
    <source>
        <dbReference type="SAM" id="MobiDB-lite"/>
    </source>
</evidence>
<evidence type="ECO:0000259" key="7">
    <source>
        <dbReference type="PROSITE" id="PS50024"/>
    </source>
</evidence>
<dbReference type="Pfam" id="PF00054">
    <property type="entry name" value="Laminin_G_1"/>
    <property type="match status" value="2"/>
</dbReference>
<dbReference type="InterPro" id="IPR001881">
    <property type="entry name" value="EGF-like_Ca-bd_dom"/>
</dbReference>
<reference evidence="10" key="1">
    <citation type="submission" date="2019-04" db="EMBL/GenBank/DDBJ databases">
        <title>Genome assembly of Zosterops borbonicus 15179.</title>
        <authorList>
            <person name="Leroy T."/>
            <person name="Anselmetti Y."/>
            <person name="Tilak M.-K."/>
            <person name="Nabholz B."/>
        </authorList>
    </citation>
    <scope>NUCLEOTIDE SEQUENCE</scope>
    <source>
        <strain evidence="10">HGM_15179</strain>
        <tissue evidence="10">Muscle</tissue>
    </source>
</reference>
<organism evidence="10 11">
    <name type="scientific">Zosterops borbonicus</name>
    <dbReference type="NCBI Taxonomy" id="364589"/>
    <lineage>
        <taxon>Eukaryota</taxon>
        <taxon>Metazoa</taxon>
        <taxon>Chordata</taxon>
        <taxon>Craniata</taxon>
        <taxon>Vertebrata</taxon>
        <taxon>Euteleostomi</taxon>
        <taxon>Archelosauria</taxon>
        <taxon>Archosauria</taxon>
        <taxon>Dinosauria</taxon>
        <taxon>Saurischia</taxon>
        <taxon>Theropoda</taxon>
        <taxon>Coelurosauria</taxon>
        <taxon>Aves</taxon>
        <taxon>Neognathae</taxon>
        <taxon>Neoaves</taxon>
        <taxon>Telluraves</taxon>
        <taxon>Australaves</taxon>
        <taxon>Passeriformes</taxon>
        <taxon>Sylvioidea</taxon>
        <taxon>Zosteropidae</taxon>
        <taxon>Zosterops</taxon>
    </lineage>
</organism>
<dbReference type="CDD" id="cd00110">
    <property type="entry name" value="LamG"/>
    <property type="match status" value="2"/>
</dbReference>
<dbReference type="InterPro" id="IPR000152">
    <property type="entry name" value="EGF-type_Asp/Asn_hydroxyl_site"/>
</dbReference>
<keyword evidence="1 4" id="KW-0245">EGF-like domain</keyword>
<feature type="disulfide bond" evidence="4">
    <location>
        <begin position="522"/>
        <end position="531"/>
    </location>
</feature>
<feature type="disulfide bond" evidence="4">
    <location>
        <begin position="749"/>
        <end position="758"/>
    </location>
</feature>
<dbReference type="Gene3D" id="3.30.70.960">
    <property type="entry name" value="SEA domain"/>
    <property type="match status" value="1"/>
</dbReference>
<keyword evidence="11" id="KW-1185">Reference proteome</keyword>
<dbReference type="FunFam" id="3.30.70.960:FF:000001">
    <property type="entry name" value="NtA agrin"/>
    <property type="match status" value="1"/>
</dbReference>
<feature type="non-terminal residue" evidence="10">
    <location>
        <position position="815"/>
    </location>
</feature>
<dbReference type="SMART" id="SM00181">
    <property type="entry name" value="EGF"/>
    <property type="match status" value="4"/>
</dbReference>
<proteinExistence type="predicted"/>
<dbReference type="PROSITE" id="PS50026">
    <property type="entry name" value="EGF_3"/>
    <property type="match status" value="4"/>
</dbReference>
<dbReference type="PROSITE" id="PS01186">
    <property type="entry name" value="EGF_2"/>
    <property type="match status" value="1"/>
</dbReference>
<feature type="region of interest" description="Disordered" evidence="5">
    <location>
        <begin position="206"/>
        <end position="262"/>
    </location>
</feature>
<name>A0A8K1FYN3_9PASS</name>
<evidence type="ECO:0000256" key="6">
    <source>
        <dbReference type="SAM" id="Phobius"/>
    </source>
</evidence>
<dbReference type="FunFam" id="2.60.120.200:FF:000031">
    <property type="entry name" value="NtA agrin"/>
    <property type="match status" value="1"/>
</dbReference>
<comment type="caution">
    <text evidence="4">Lacks conserved residue(s) required for the propagation of feature annotation.</text>
</comment>
<dbReference type="AlphaFoldDB" id="A0A8K1FYN3"/>
<feature type="domain" description="EGF-like" evidence="9">
    <location>
        <begin position="721"/>
        <end position="759"/>
    </location>
</feature>
<dbReference type="Proteomes" id="UP000796761">
    <property type="component" value="Unassembled WGS sequence"/>
</dbReference>
<evidence type="ECO:0000256" key="2">
    <source>
        <dbReference type="ARBA" id="ARBA00022737"/>
    </source>
</evidence>
<evidence type="ECO:0000256" key="4">
    <source>
        <dbReference type="PROSITE-ProRule" id="PRU00076"/>
    </source>
</evidence>
<feature type="disulfide bond" evidence="4">
    <location>
        <begin position="483"/>
        <end position="492"/>
    </location>
</feature>
<dbReference type="SUPFAM" id="SSF82671">
    <property type="entry name" value="SEA domain"/>
    <property type="match status" value="1"/>
</dbReference>
<dbReference type="PROSITE" id="PS50025">
    <property type="entry name" value="LAM_G_DOMAIN"/>
    <property type="match status" value="2"/>
</dbReference>
<feature type="disulfide bond" evidence="4">
    <location>
        <begin position="279"/>
        <end position="288"/>
    </location>
</feature>
<feature type="domain" description="SEA" evidence="7">
    <location>
        <begin position="68"/>
        <end position="190"/>
    </location>
</feature>
<dbReference type="PANTHER" id="PTHR15036:SF83">
    <property type="entry name" value="AGRIN"/>
    <property type="match status" value="1"/>
</dbReference>
<keyword evidence="3 4" id="KW-1015">Disulfide bond</keyword>
<dbReference type="InterPro" id="IPR001791">
    <property type="entry name" value="Laminin_G"/>
</dbReference>
<sequence length="815" mass="88267">FGVTLCILQGGITQNYSGQCGAAGGLGSLWGHFGVWSWGCVKVGWHRTALGFFCGFFVVFFFSPSPPATKVFQGVLILEEVEGQELFYTPEMADPKSELFGETARSIESALDELFRVSEVRRDFRSIRVRDLGQSSAVRVIVEAHFDPATSFTAADIQGALLKQLRAARRKTILVKKPQQEHVKFMDFDWIPHLFTTTITTTTATTMSPAATTRRVPGATHRVPVPSGRAVGSTRRPSPSSSSSSSRRKPPGAPRPCQSQPCLHGGTCRDDGHDFTCSCPAGRGGAVCEKALGSHPIFSIRFNTGSGAGTMTSSGLTPQIYILYILYIYLYIIYYIYSIRFNTGSGTGTVTSTVRVQPGRWHQLEVTRNRRSGALAVDGEPQVSGHSPPGTDGLNLDTDLFIGGAPHDIMATVTEHTEATSGLRGCIRLLGINDREHQLRQGQGDVLYGSAVGQCGHNPCQPNPCHHGGTCHARDAGMFHCQCLEGHTGPTCALEQNPCEPSPCHPSATCLVLPDRGPLCACPMGRQGDFCERVTEQDQTVPFMPQFSGSSFLELNGLQSFVPDLQEKMTMELVLLAKKPDGMIFYNGQKSDGKGDFVSLALAQGHLEFRYDLGKGPAVLRSEEPVPLDTWVTVLLERSGRKGVLRVNNGHRVMGESPVPHMVLNLKEPLFVGGAPELSRLARAAAISSGFQGALQRISLGSVSILQEQNIRSARDISPFRGHPCTQSPNPCEHGGHCQPSLGSFQCHCQRGFSGTRCDKVIIEKAAGDAEAVAFDGQTYLEYHNAVTKRYPSPRTGIWAGKNGIQELKTEAGYS</sequence>
<evidence type="ECO:0000259" key="9">
    <source>
        <dbReference type="PROSITE" id="PS50026"/>
    </source>
</evidence>
<dbReference type="CDD" id="cd00054">
    <property type="entry name" value="EGF_CA"/>
    <property type="match status" value="3"/>
</dbReference>
<feature type="domain" description="EGF-like" evidence="9">
    <location>
        <begin position="495"/>
        <end position="532"/>
    </location>
</feature>
<keyword evidence="6" id="KW-0472">Membrane</keyword>
<evidence type="ECO:0000313" key="10">
    <source>
        <dbReference type="EMBL" id="TRZ07641.1"/>
    </source>
</evidence>
<evidence type="ECO:0000256" key="3">
    <source>
        <dbReference type="ARBA" id="ARBA00023157"/>
    </source>
</evidence>
<evidence type="ECO:0008006" key="12">
    <source>
        <dbReference type="Google" id="ProtNLM"/>
    </source>
</evidence>
<dbReference type="EMBL" id="SWJQ01001691">
    <property type="protein sequence ID" value="TRZ07641.1"/>
    <property type="molecule type" value="Genomic_DNA"/>
</dbReference>
<dbReference type="Pfam" id="PF01390">
    <property type="entry name" value="SEA"/>
    <property type="match status" value="1"/>
</dbReference>
<dbReference type="PROSITE" id="PS00022">
    <property type="entry name" value="EGF_1"/>
    <property type="match status" value="4"/>
</dbReference>
<dbReference type="PROSITE" id="PS00010">
    <property type="entry name" value="ASX_HYDROXYL"/>
    <property type="match status" value="1"/>
</dbReference>
<feature type="domain" description="Laminin G" evidence="8">
    <location>
        <begin position="542"/>
        <end position="725"/>
    </location>
</feature>
<dbReference type="SUPFAM" id="SSF49899">
    <property type="entry name" value="Concanavalin A-like lectins/glucanases"/>
    <property type="match status" value="2"/>
</dbReference>
<feature type="domain" description="Laminin G" evidence="8">
    <location>
        <begin position="276"/>
        <end position="455"/>
    </location>
</feature>
<evidence type="ECO:0000313" key="11">
    <source>
        <dbReference type="Proteomes" id="UP000796761"/>
    </source>
</evidence>
<dbReference type="Gene3D" id="2.10.25.10">
    <property type="entry name" value="Laminin"/>
    <property type="match status" value="4"/>
</dbReference>
<feature type="domain" description="EGF-like" evidence="9">
    <location>
        <begin position="253"/>
        <end position="289"/>
    </location>
</feature>
<dbReference type="SMART" id="SM00282">
    <property type="entry name" value="LamG"/>
    <property type="match status" value="2"/>
</dbReference>
<dbReference type="PANTHER" id="PTHR15036">
    <property type="entry name" value="PIKACHURIN-LIKE PROTEIN"/>
    <property type="match status" value="1"/>
</dbReference>
<keyword evidence="2" id="KW-0677">Repeat</keyword>
<dbReference type="InterPro" id="IPR050372">
    <property type="entry name" value="Neurexin-related_CASP"/>
</dbReference>
<dbReference type="InterPro" id="IPR009030">
    <property type="entry name" value="Growth_fac_rcpt_cys_sf"/>
</dbReference>